<evidence type="ECO:0000313" key="8">
    <source>
        <dbReference type="EMBL" id="VAW39314.1"/>
    </source>
</evidence>
<dbReference type="Pfam" id="PF02558">
    <property type="entry name" value="ApbA"/>
    <property type="match status" value="1"/>
</dbReference>
<dbReference type="GO" id="GO:0008677">
    <property type="term" value="F:2-dehydropantoate 2-reductase activity"/>
    <property type="evidence" value="ECO:0007669"/>
    <property type="project" value="UniProtKB-EC"/>
</dbReference>
<dbReference type="FunFam" id="1.10.1040.10:FF:000017">
    <property type="entry name" value="2-dehydropantoate 2-reductase"/>
    <property type="match status" value="1"/>
</dbReference>
<dbReference type="InterPro" id="IPR008927">
    <property type="entry name" value="6-PGluconate_DH-like_C_sf"/>
</dbReference>
<evidence type="ECO:0000256" key="2">
    <source>
        <dbReference type="ARBA" id="ARBA00013014"/>
    </source>
</evidence>
<dbReference type="InterPro" id="IPR013332">
    <property type="entry name" value="KPR_N"/>
</dbReference>
<dbReference type="Gene3D" id="1.10.1040.10">
    <property type="entry name" value="N-(1-d-carboxylethyl)-l-norvaline Dehydrogenase, domain 2"/>
    <property type="match status" value="1"/>
</dbReference>
<dbReference type="GO" id="GO:0015940">
    <property type="term" value="P:pantothenate biosynthetic process"/>
    <property type="evidence" value="ECO:0007669"/>
    <property type="project" value="InterPro"/>
</dbReference>
<evidence type="ECO:0000256" key="3">
    <source>
        <dbReference type="ARBA" id="ARBA00022857"/>
    </source>
</evidence>
<dbReference type="Gene3D" id="3.40.50.720">
    <property type="entry name" value="NAD(P)-binding Rossmann-like Domain"/>
    <property type="match status" value="1"/>
</dbReference>
<evidence type="ECO:0000256" key="1">
    <source>
        <dbReference type="ARBA" id="ARBA00007870"/>
    </source>
</evidence>
<dbReference type="Pfam" id="PF08546">
    <property type="entry name" value="ApbA_C"/>
    <property type="match status" value="1"/>
</dbReference>
<feature type="domain" description="Ketopantoate reductase C-terminal" evidence="7">
    <location>
        <begin position="176"/>
        <end position="296"/>
    </location>
</feature>
<feature type="domain" description="Ketopantoate reductase N-terminal" evidence="6">
    <location>
        <begin position="3"/>
        <end position="149"/>
    </location>
</feature>
<dbReference type="InterPro" id="IPR050838">
    <property type="entry name" value="Ketopantoate_reductase"/>
</dbReference>
<dbReference type="GO" id="GO:0005737">
    <property type="term" value="C:cytoplasm"/>
    <property type="evidence" value="ECO:0007669"/>
    <property type="project" value="TreeGrafter"/>
</dbReference>
<keyword evidence="4 8" id="KW-0560">Oxidoreductase</keyword>
<dbReference type="PANTHER" id="PTHR43765">
    <property type="entry name" value="2-DEHYDROPANTOATE 2-REDUCTASE-RELATED"/>
    <property type="match status" value="1"/>
</dbReference>
<dbReference type="InterPro" id="IPR003710">
    <property type="entry name" value="ApbA"/>
</dbReference>
<dbReference type="EC" id="1.1.1.169" evidence="2"/>
<keyword evidence="3" id="KW-0521">NADP</keyword>
<dbReference type="AlphaFoldDB" id="A0A3B0W6M2"/>
<evidence type="ECO:0000259" key="7">
    <source>
        <dbReference type="Pfam" id="PF08546"/>
    </source>
</evidence>
<accession>A0A3B0W6M2</accession>
<dbReference type="SUPFAM" id="SSF48179">
    <property type="entry name" value="6-phosphogluconate dehydrogenase C-terminal domain-like"/>
    <property type="match status" value="1"/>
</dbReference>
<evidence type="ECO:0000259" key="6">
    <source>
        <dbReference type="Pfam" id="PF02558"/>
    </source>
</evidence>
<reference evidence="8" key="1">
    <citation type="submission" date="2018-06" db="EMBL/GenBank/DDBJ databases">
        <authorList>
            <person name="Zhirakovskaya E."/>
        </authorList>
    </citation>
    <scope>NUCLEOTIDE SEQUENCE</scope>
</reference>
<dbReference type="PANTHER" id="PTHR43765:SF2">
    <property type="entry name" value="2-DEHYDROPANTOATE 2-REDUCTASE"/>
    <property type="match status" value="1"/>
</dbReference>
<evidence type="ECO:0000256" key="4">
    <source>
        <dbReference type="ARBA" id="ARBA00023002"/>
    </source>
</evidence>
<dbReference type="GO" id="GO:0050661">
    <property type="term" value="F:NADP binding"/>
    <property type="evidence" value="ECO:0007669"/>
    <property type="project" value="TreeGrafter"/>
</dbReference>
<dbReference type="InterPro" id="IPR036291">
    <property type="entry name" value="NAD(P)-bd_dom_sf"/>
</dbReference>
<organism evidence="8">
    <name type="scientific">hydrothermal vent metagenome</name>
    <dbReference type="NCBI Taxonomy" id="652676"/>
    <lineage>
        <taxon>unclassified sequences</taxon>
        <taxon>metagenomes</taxon>
        <taxon>ecological metagenomes</taxon>
    </lineage>
</organism>
<gene>
    <name evidence="8" type="ORF">MNBD_DELTA03-685</name>
</gene>
<dbReference type="InterPro" id="IPR013328">
    <property type="entry name" value="6PGD_dom2"/>
</dbReference>
<dbReference type="EMBL" id="UOEX01000280">
    <property type="protein sequence ID" value="VAW39314.1"/>
    <property type="molecule type" value="Genomic_DNA"/>
</dbReference>
<dbReference type="NCBIfam" id="TIGR00745">
    <property type="entry name" value="apbA_panE"/>
    <property type="match status" value="1"/>
</dbReference>
<dbReference type="InterPro" id="IPR013752">
    <property type="entry name" value="KPA_reductase"/>
</dbReference>
<name>A0A3B0W6M2_9ZZZZ</name>
<evidence type="ECO:0000256" key="5">
    <source>
        <dbReference type="ARBA" id="ARBA00032024"/>
    </source>
</evidence>
<comment type="similarity">
    <text evidence="1">Belongs to the ketopantoate reductase family.</text>
</comment>
<sequence>MRITIVGPGALGCLLAALLSKAGHQVSLLDHQVSRAALLDRQGVCLVEGGRRQVYAVRATTKPAAIAGSEALLLCVKSADVVSALARTAPLIKEGPLLVSMQNGLRHLPILQNSAGAPWALAVTAMGATLAAPGVVRFGGAGFTHFGFLKQAADERLAVLVELFNAAGMRAGISPDIEAAVWDKLLINVGVNALTAIYDCPNGKLLALPKARETMRQAVLEAAAVAEARGVKINPDPVGRTLAVCRATAGNISSMLQDVRQGRDTEIEAINGEIVRLAATFNIPAPVNEQLTSLVLNISTSRPGG</sequence>
<protein>
    <recommendedName>
        <fullName evidence="2">2-dehydropantoate 2-reductase</fullName>
        <ecNumber evidence="2">1.1.1.169</ecNumber>
    </recommendedName>
    <alternativeName>
        <fullName evidence="5">Ketopantoate reductase</fullName>
    </alternativeName>
</protein>
<proteinExistence type="inferred from homology"/>
<dbReference type="SUPFAM" id="SSF51735">
    <property type="entry name" value="NAD(P)-binding Rossmann-fold domains"/>
    <property type="match status" value="1"/>
</dbReference>